<protein>
    <submittedName>
        <fullName evidence="2">Uncharacterized protein</fullName>
    </submittedName>
</protein>
<comment type="caution">
    <text evidence="2">The sequence shown here is derived from an EMBL/GenBank/DDBJ whole genome shotgun (WGS) entry which is preliminary data.</text>
</comment>
<keyword evidence="1" id="KW-0472">Membrane</keyword>
<evidence type="ECO:0000313" key="3">
    <source>
        <dbReference type="Proteomes" id="UP000326939"/>
    </source>
</evidence>
<dbReference type="Proteomes" id="UP000326939">
    <property type="component" value="Chromosome 2"/>
</dbReference>
<evidence type="ECO:0000256" key="1">
    <source>
        <dbReference type="SAM" id="Phobius"/>
    </source>
</evidence>
<feature type="transmembrane region" description="Helical" evidence="1">
    <location>
        <begin position="29"/>
        <end position="50"/>
    </location>
</feature>
<keyword evidence="1" id="KW-1133">Transmembrane helix</keyword>
<proteinExistence type="predicted"/>
<keyword evidence="1" id="KW-0812">Transmembrane</keyword>
<feature type="transmembrane region" description="Helical" evidence="1">
    <location>
        <begin position="163"/>
        <end position="183"/>
    </location>
</feature>
<evidence type="ECO:0000313" key="2">
    <source>
        <dbReference type="EMBL" id="KAB5568744.1"/>
    </source>
</evidence>
<dbReference type="AlphaFoldDB" id="A0A5N5NMI6"/>
<reference evidence="3" key="1">
    <citation type="journal article" date="2019" name="Gigascience">
        <title>De novo genome assembly of the endangered Acer yangbiense, a plant species with extremely small populations endemic to Yunnan Province, China.</title>
        <authorList>
            <person name="Yang J."/>
            <person name="Wariss H.M."/>
            <person name="Tao L."/>
            <person name="Zhang R."/>
            <person name="Yun Q."/>
            <person name="Hollingsworth P."/>
            <person name="Dao Z."/>
            <person name="Luo G."/>
            <person name="Guo H."/>
            <person name="Ma Y."/>
            <person name="Sun W."/>
        </authorList>
    </citation>
    <scope>NUCLEOTIDE SEQUENCE [LARGE SCALE GENOMIC DNA]</scope>
    <source>
        <strain evidence="3">cv. br00</strain>
    </source>
</reference>
<name>A0A5N5NMI6_9ROSI</name>
<gene>
    <name evidence="2" type="ORF">DKX38_002537</name>
</gene>
<organism evidence="2 3">
    <name type="scientific">Salix brachista</name>
    <dbReference type="NCBI Taxonomy" id="2182728"/>
    <lineage>
        <taxon>Eukaryota</taxon>
        <taxon>Viridiplantae</taxon>
        <taxon>Streptophyta</taxon>
        <taxon>Embryophyta</taxon>
        <taxon>Tracheophyta</taxon>
        <taxon>Spermatophyta</taxon>
        <taxon>Magnoliopsida</taxon>
        <taxon>eudicotyledons</taxon>
        <taxon>Gunneridae</taxon>
        <taxon>Pentapetalae</taxon>
        <taxon>rosids</taxon>
        <taxon>fabids</taxon>
        <taxon>Malpighiales</taxon>
        <taxon>Salicaceae</taxon>
        <taxon>Saliceae</taxon>
        <taxon>Salix</taxon>
    </lineage>
</organism>
<sequence length="415" mass="45767">MGRLLVLEGPPESEDVCTLLGCLGTHLSLSSLFVFLSKFHVLWGFIFFVMQNDARARATSYGGTISRPLPSIVVLGRWSLEPFDSFKASGWVLKHLGGLMGIYAVLPSKSTRADIWLHRLSSHVLFKTCGEGERPSFPILRPAVLPGPSAITNLTREARLLKILFIAWFPCHLFAMDSMAIIACYGARKIDISSFRALYYMSEALSQLGKRKGALEFATADLCFAISSALELFNKDLVLVNNSDLFLIHRLKLKKLAGQMMGRPASMGVQYHHCLVNGALFEHNENDTLKDSSRLGIVEVRSLVSINLINQLPVKVASDPVSTTPLPEMILKISGNALCVSFEECCLLEKLTRHPDIVLRISLVLCVQQEFTDVRLSWYLAPVIWTPSASVPSIVAGGASGPEISYVLEAMENNQ</sequence>
<accession>A0A5N5NMI6</accession>
<dbReference type="EMBL" id="VDCV01000002">
    <property type="protein sequence ID" value="KAB5568744.1"/>
    <property type="molecule type" value="Genomic_DNA"/>
</dbReference>
<keyword evidence="3" id="KW-1185">Reference proteome</keyword>